<name>A0A1J8PNP6_9AGAM</name>
<proteinExistence type="predicted"/>
<evidence type="ECO:0000313" key="3">
    <source>
        <dbReference type="Proteomes" id="UP000183567"/>
    </source>
</evidence>
<dbReference type="PANTHER" id="PTHR12197:SF251">
    <property type="entry name" value="EG:BACR7C10.4 PROTEIN"/>
    <property type="match status" value="1"/>
</dbReference>
<evidence type="ECO:0000259" key="1">
    <source>
        <dbReference type="PROSITE" id="PS50280"/>
    </source>
</evidence>
<dbReference type="SUPFAM" id="SSF82199">
    <property type="entry name" value="SET domain"/>
    <property type="match status" value="1"/>
</dbReference>
<dbReference type="AlphaFoldDB" id="A0A1J8PNP6"/>
<dbReference type="Pfam" id="PF00856">
    <property type="entry name" value="SET"/>
    <property type="match status" value="1"/>
</dbReference>
<feature type="domain" description="SET" evidence="1">
    <location>
        <begin position="92"/>
        <end position="199"/>
    </location>
</feature>
<dbReference type="Gene3D" id="2.170.270.10">
    <property type="entry name" value="SET domain"/>
    <property type="match status" value="1"/>
</dbReference>
<accession>A0A1J8PNP6</accession>
<dbReference type="InterPro" id="IPR001214">
    <property type="entry name" value="SET_dom"/>
</dbReference>
<dbReference type="Proteomes" id="UP000183567">
    <property type="component" value="Unassembled WGS sequence"/>
</dbReference>
<dbReference type="Gene3D" id="1.10.220.160">
    <property type="match status" value="1"/>
</dbReference>
<dbReference type="EMBL" id="LVVM01005934">
    <property type="protein sequence ID" value="OJA09411.1"/>
    <property type="molecule type" value="Genomic_DNA"/>
</dbReference>
<dbReference type="PANTHER" id="PTHR12197">
    <property type="entry name" value="HISTONE-LYSINE N-METHYLTRANSFERASE SMYD"/>
    <property type="match status" value="1"/>
</dbReference>
<evidence type="ECO:0000313" key="2">
    <source>
        <dbReference type="EMBL" id="OJA09411.1"/>
    </source>
</evidence>
<dbReference type="PROSITE" id="PS50280">
    <property type="entry name" value="SET"/>
    <property type="match status" value="1"/>
</dbReference>
<dbReference type="InterPro" id="IPR050869">
    <property type="entry name" value="H3K4_H4K5_MeTrfase"/>
</dbReference>
<dbReference type="OrthoDB" id="5945798at2759"/>
<gene>
    <name evidence="2" type="ORF">AZE42_03077</name>
</gene>
<comment type="caution">
    <text evidence="2">The sequence shown here is derived from an EMBL/GenBank/DDBJ whole genome shotgun (WGS) entry which is preliminary data.</text>
</comment>
<dbReference type="GO" id="GO:0005634">
    <property type="term" value="C:nucleus"/>
    <property type="evidence" value="ECO:0007669"/>
    <property type="project" value="TreeGrafter"/>
</dbReference>
<dbReference type="InterPro" id="IPR046341">
    <property type="entry name" value="SET_dom_sf"/>
</dbReference>
<dbReference type="CDD" id="cd20071">
    <property type="entry name" value="SET_SMYD"/>
    <property type="match status" value="1"/>
</dbReference>
<keyword evidence="3" id="KW-1185">Reference proteome</keyword>
<protein>
    <recommendedName>
        <fullName evidence="1">SET domain-containing protein</fullName>
    </recommendedName>
</protein>
<reference evidence="2 3" key="1">
    <citation type="submission" date="2016-03" db="EMBL/GenBank/DDBJ databases">
        <title>Comparative genomics of the ectomycorrhizal sister species Rhizopogon vinicolor and Rhizopogon vesiculosus (Basidiomycota: Boletales) reveals a divergence of the mating type B locus.</title>
        <authorList>
            <person name="Mujic A.B."/>
            <person name="Kuo A."/>
            <person name="Tritt A."/>
            <person name="Lipzen A."/>
            <person name="Chen C."/>
            <person name="Johnson J."/>
            <person name="Sharma A."/>
            <person name="Barry K."/>
            <person name="Grigoriev I.V."/>
            <person name="Spatafora J.W."/>
        </authorList>
    </citation>
    <scope>NUCLEOTIDE SEQUENCE [LARGE SCALE GENOMIC DNA]</scope>
    <source>
        <strain evidence="2 3">AM-OR11-056</strain>
    </source>
</reference>
<organism evidence="2 3">
    <name type="scientific">Rhizopogon vesiculosus</name>
    <dbReference type="NCBI Taxonomy" id="180088"/>
    <lineage>
        <taxon>Eukaryota</taxon>
        <taxon>Fungi</taxon>
        <taxon>Dikarya</taxon>
        <taxon>Basidiomycota</taxon>
        <taxon>Agaricomycotina</taxon>
        <taxon>Agaricomycetes</taxon>
        <taxon>Agaricomycetidae</taxon>
        <taxon>Boletales</taxon>
        <taxon>Suillineae</taxon>
        <taxon>Rhizopogonaceae</taxon>
        <taxon>Rhizopogon</taxon>
    </lineage>
</organism>
<dbReference type="STRING" id="180088.A0A1J8PNP6"/>
<sequence>MSAQAQLYWKCHPWWFCCYRQAKVVDVIFVYAQRPLRLGCPGVLGVLHIGIAGHNANLYTGCLEEHEKLGALLHTHLIAEISSNVLCDVRAKQLSTFMSLLPGPQHGSPQIACPMSVSVEVHQSLEALFSRSGNNNFAVHSHLTTIAHGIFPLASRLFNHSCLPNAAARYVIRQGQPVRMEVVALRQIKTSEEICISYVDPALIESRQQITHFTYGFSCTCPSCNFINTIGAIPPLPVSEAALADLDNALQRFCIPSGDIDDHTLLAGSALQVLPKNLHCVLHEGYLSRLTDTFSESSHEGSYRVALNVGLSVFAMYLLIYPANYPQIGMELLIVQNFLPSTDITKGMHLLEMAKTAWNAVITADHDNEQDVPASASLLERAQIYLDLSSKIIKVFGPEGDPGGPLEELAVLENLLREDEQ</sequence>